<dbReference type="RefSeq" id="WP_170204403.1">
    <property type="nucleotide sequence ID" value="NZ_CP051685.1"/>
</dbReference>
<sequence length="321" mass="33683">MNKLRTIGATLSSPAALLLFATALAAGVAGLAYLYLQQREDSMKREIAASARGRETPRVAVVVPKTDVGPDTVLNTTVFVSRKVDADLVYPDTLLARDFASMEGLRLARPVLGGRPVRMSDLQQPEVDDVAAIVPAGMRAVTIAIDNLNSIAQTLRPLHRVDLFLLSNAPAAPGAGSERPREQASLFMQNMLVLATGREFRDAQARGAGSAGMARPGAVDGARDKGFDSITLLVKPQEAARLLIGQKMGAYRVALRGARDGDLLAMKPLLSSDLAPDGRTHDAGIEFIAGGRGPGGQVVSRLPLPELAPAPAATSTPPASN</sequence>
<proteinExistence type="predicted"/>
<evidence type="ECO:0000259" key="2">
    <source>
        <dbReference type="Pfam" id="PF16976"/>
    </source>
</evidence>
<keyword evidence="1" id="KW-0732">Signal</keyword>
<accession>A0A7Z2VZU3</accession>
<dbReference type="CDD" id="cd11614">
    <property type="entry name" value="SAF_CpaB_FlgA_like"/>
    <property type="match status" value="1"/>
</dbReference>
<keyword evidence="4" id="KW-1185">Reference proteome</keyword>
<dbReference type="NCBIfam" id="TIGR03177">
    <property type="entry name" value="pilus_cpaB"/>
    <property type="match status" value="1"/>
</dbReference>
<organism evidence="3 4">
    <name type="scientific">Massilia forsythiae</name>
    <dbReference type="NCBI Taxonomy" id="2728020"/>
    <lineage>
        <taxon>Bacteria</taxon>
        <taxon>Pseudomonadati</taxon>
        <taxon>Pseudomonadota</taxon>
        <taxon>Betaproteobacteria</taxon>
        <taxon>Burkholderiales</taxon>
        <taxon>Oxalobacteraceae</taxon>
        <taxon>Telluria group</taxon>
        <taxon>Massilia</taxon>
    </lineage>
</organism>
<evidence type="ECO:0000313" key="3">
    <source>
        <dbReference type="EMBL" id="QJE02316.1"/>
    </source>
</evidence>
<dbReference type="InterPro" id="IPR031571">
    <property type="entry name" value="RcpC_dom"/>
</dbReference>
<dbReference type="Proteomes" id="UP000502415">
    <property type="component" value="Chromosome"/>
</dbReference>
<dbReference type="InterPro" id="IPR017592">
    <property type="entry name" value="Pilus_assmbl_Flp-typ_CpaB"/>
</dbReference>
<evidence type="ECO:0000313" key="4">
    <source>
        <dbReference type="Proteomes" id="UP000502415"/>
    </source>
</evidence>
<name>A0A7Z2VZU3_9BURK</name>
<reference evidence="3 4" key="1">
    <citation type="submission" date="2020-04" db="EMBL/GenBank/DDBJ databases">
        <title>Genome sequencing of novel species.</title>
        <authorList>
            <person name="Heo J."/>
            <person name="Kim S.-J."/>
            <person name="Kim J.-S."/>
            <person name="Hong S.-B."/>
            <person name="Kwon S.-W."/>
        </authorList>
    </citation>
    <scope>NUCLEOTIDE SEQUENCE [LARGE SCALE GENOMIC DNA]</scope>
    <source>
        <strain evidence="3 4">GN2-R2</strain>
    </source>
</reference>
<protein>
    <submittedName>
        <fullName evidence="3">Flp pilus assembly protein CpaB</fullName>
    </submittedName>
</protein>
<dbReference type="Pfam" id="PF16976">
    <property type="entry name" value="RcpC"/>
    <property type="match status" value="1"/>
</dbReference>
<dbReference type="AlphaFoldDB" id="A0A7Z2VZU3"/>
<feature type="domain" description="Flp pilus assembly protein RcpC/CpaB" evidence="2">
    <location>
        <begin position="130"/>
        <end position="256"/>
    </location>
</feature>
<feature type="signal peptide" evidence="1">
    <location>
        <begin position="1"/>
        <end position="25"/>
    </location>
</feature>
<gene>
    <name evidence="3" type="primary">cpaB</name>
    <name evidence="3" type="ORF">HH212_21715</name>
</gene>
<dbReference type="KEGG" id="mfy:HH212_21715"/>
<evidence type="ECO:0000256" key="1">
    <source>
        <dbReference type="SAM" id="SignalP"/>
    </source>
</evidence>
<dbReference type="EMBL" id="CP051685">
    <property type="protein sequence ID" value="QJE02316.1"/>
    <property type="molecule type" value="Genomic_DNA"/>
</dbReference>
<feature type="chain" id="PRO_5031471034" evidence="1">
    <location>
        <begin position="26"/>
        <end position="321"/>
    </location>
</feature>